<evidence type="ECO:0000259" key="2">
    <source>
        <dbReference type="PROSITE" id="PS50309"/>
    </source>
</evidence>
<evidence type="ECO:0000256" key="1">
    <source>
        <dbReference type="SAM" id="MobiDB-lite"/>
    </source>
</evidence>
<dbReference type="PROSITE" id="PS50309">
    <property type="entry name" value="DC"/>
    <property type="match status" value="1"/>
</dbReference>
<reference evidence="4" key="1">
    <citation type="journal article" date="2017" name="Nat. Commun.">
        <title>The North American bullfrog draft genome provides insight into hormonal regulation of long noncoding RNA.</title>
        <authorList>
            <person name="Hammond S.A."/>
            <person name="Warren R.L."/>
            <person name="Vandervalk B.P."/>
            <person name="Kucuk E."/>
            <person name="Khan H."/>
            <person name="Gibb E.A."/>
            <person name="Pandoh P."/>
            <person name="Kirk H."/>
            <person name="Zhao Y."/>
            <person name="Jones M."/>
            <person name="Mungall A.J."/>
            <person name="Coope R."/>
            <person name="Pleasance S."/>
            <person name="Moore R.A."/>
            <person name="Holt R.A."/>
            <person name="Round J.M."/>
            <person name="Ohora S."/>
            <person name="Walle B.V."/>
            <person name="Veldhoen N."/>
            <person name="Helbing C.C."/>
            <person name="Birol I."/>
        </authorList>
    </citation>
    <scope>NUCLEOTIDE SEQUENCE [LARGE SCALE GENOMIC DNA]</scope>
</reference>
<gene>
    <name evidence="3" type="ORF">AB205_0089370</name>
</gene>
<feature type="region of interest" description="Disordered" evidence="1">
    <location>
        <begin position="129"/>
        <end position="179"/>
    </location>
</feature>
<dbReference type="PANTHER" id="PTHR16049:SF8">
    <property type="entry name" value="IQ DOMAIN-CONTAINING PROTEIN C"/>
    <property type="match status" value="1"/>
</dbReference>
<feature type="compositionally biased region" description="Basic and acidic residues" evidence="1">
    <location>
        <begin position="150"/>
        <end position="165"/>
    </location>
</feature>
<evidence type="ECO:0000313" key="3">
    <source>
        <dbReference type="EMBL" id="PIO29089.1"/>
    </source>
</evidence>
<dbReference type="SMART" id="SM00015">
    <property type="entry name" value="IQ"/>
    <property type="match status" value="1"/>
</dbReference>
<dbReference type="InterPro" id="IPR003533">
    <property type="entry name" value="Doublecortin_dom"/>
</dbReference>
<feature type="compositionally biased region" description="Polar residues" evidence="1">
    <location>
        <begin position="168"/>
        <end position="177"/>
    </location>
</feature>
<dbReference type="Pfam" id="PF00612">
    <property type="entry name" value="IQ"/>
    <property type="match status" value="1"/>
</dbReference>
<dbReference type="Proteomes" id="UP000228934">
    <property type="component" value="Unassembled WGS sequence"/>
</dbReference>
<dbReference type="EMBL" id="KV934485">
    <property type="protein sequence ID" value="PIO29089.1"/>
    <property type="molecule type" value="Genomic_DNA"/>
</dbReference>
<dbReference type="OrthoDB" id="6161953at2759"/>
<feature type="domain" description="Doublecortin" evidence="2">
    <location>
        <begin position="296"/>
        <end position="329"/>
    </location>
</feature>
<name>A0A2G9RMF4_AQUCT</name>
<dbReference type="PROSITE" id="PS50096">
    <property type="entry name" value="IQ"/>
    <property type="match status" value="1"/>
</dbReference>
<evidence type="ECO:0000313" key="4">
    <source>
        <dbReference type="Proteomes" id="UP000228934"/>
    </source>
</evidence>
<accession>A0A2G9RMF4</accession>
<dbReference type="PANTHER" id="PTHR16049">
    <property type="entry name" value="IQ DOMAIN-CONTAINING PROTEIN C"/>
    <property type="match status" value="1"/>
</dbReference>
<dbReference type="AlphaFoldDB" id="A0A2G9RMF4"/>
<dbReference type="InterPro" id="IPR036572">
    <property type="entry name" value="Doublecortin_dom_sf"/>
</dbReference>
<dbReference type="InterPro" id="IPR042506">
    <property type="entry name" value="IQCC"/>
</dbReference>
<dbReference type="InterPro" id="IPR000048">
    <property type="entry name" value="IQ_motif_EF-hand-BS"/>
</dbReference>
<protein>
    <recommendedName>
        <fullName evidence="2">Doublecortin domain-containing protein</fullName>
    </recommendedName>
</protein>
<organism evidence="3 4">
    <name type="scientific">Aquarana catesbeiana</name>
    <name type="common">American bullfrog</name>
    <name type="synonym">Rana catesbeiana</name>
    <dbReference type="NCBI Taxonomy" id="8400"/>
    <lineage>
        <taxon>Eukaryota</taxon>
        <taxon>Metazoa</taxon>
        <taxon>Chordata</taxon>
        <taxon>Craniata</taxon>
        <taxon>Vertebrata</taxon>
        <taxon>Euteleostomi</taxon>
        <taxon>Amphibia</taxon>
        <taxon>Batrachia</taxon>
        <taxon>Anura</taxon>
        <taxon>Neobatrachia</taxon>
        <taxon>Ranoidea</taxon>
        <taxon>Ranidae</taxon>
        <taxon>Aquarana</taxon>
    </lineage>
</organism>
<dbReference type="GO" id="GO:0035556">
    <property type="term" value="P:intracellular signal transduction"/>
    <property type="evidence" value="ECO:0007669"/>
    <property type="project" value="InterPro"/>
</dbReference>
<dbReference type="SUPFAM" id="SSF89837">
    <property type="entry name" value="Doublecortin (DC)"/>
    <property type="match status" value="1"/>
</dbReference>
<proteinExistence type="predicted"/>
<keyword evidence="4" id="KW-1185">Reference proteome</keyword>
<sequence length="369" mass="41228">MMEEEEAAVIVLQAHARGVLARRRLRRVLQDYEAVVRDIEGEDIAVQWGARLLSPPLFNDLVQHGGTTGLRACNGHGGGRHTRNTDPILLCSDRREAGQDSGHEPCTLEKEYNHYQPSETGEVPAECQLPGAASESVHLSGKQSWLQDVPTREHQVSETTGRKMESPLSETHALQTENPERECLHPGTSVSGEKDTLSVTQGLSFPYHSNITSNTDQRYGSLEWTRSSSVWSDKSMDAGKTMCSYYFLFLEPLKHCTSNQQFTGVMQAFCRSVILLSRHCPRMSSPLGVNVLPHGKNVLVYRNGDPFHNGRRMVVNERQFVTFEAFLNERCVYILYTPAISEIKHSLTLIPVAPFQNKACVSAVYGVMI</sequence>
<dbReference type="Gene3D" id="3.10.20.230">
    <property type="entry name" value="Doublecortin domain"/>
    <property type="match status" value="1"/>
</dbReference>